<accession>A0ABS5SH73</accession>
<keyword evidence="1" id="KW-1003">Cell membrane</keyword>
<sequence>MICMNKIRLLLAVIIVLAGVSLVTTIALKVSSDKRQLPVPPGLPGNVDVSLQKIHFTETRDGVKKWDLVADKAEYDKVRDTTHLTGIRMVVTGDQQTGDITLTADRADYDNKSRDVKLAGRVKAKSASGMEFSSATADYVAASGLLRTPDRIRYADKNMTLEGVGMEMVTGTRNLKVLRDVTASIRSGAGK</sequence>
<evidence type="ECO:0000256" key="3">
    <source>
        <dbReference type="ARBA" id="ARBA00022692"/>
    </source>
</evidence>
<evidence type="ECO:0000313" key="7">
    <source>
        <dbReference type="Proteomes" id="UP000756860"/>
    </source>
</evidence>
<dbReference type="InterPro" id="IPR010664">
    <property type="entry name" value="LipoPS_assembly_LptC-rel"/>
</dbReference>
<keyword evidence="7" id="KW-1185">Reference proteome</keyword>
<protein>
    <submittedName>
        <fullName evidence="6">LPS export ABC transporter periplasmic protein LptC</fullName>
    </submittedName>
</protein>
<keyword evidence="5" id="KW-0472">Membrane</keyword>
<evidence type="ECO:0000256" key="5">
    <source>
        <dbReference type="ARBA" id="ARBA00023136"/>
    </source>
</evidence>
<keyword evidence="3" id="KW-0812">Transmembrane</keyword>
<reference evidence="6 7" key="1">
    <citation type="submission" date="2021-05" db="EMBL/GenBank/DDBJ databases">
        <title>The draft genome of Geobacter luticola JCM 17780.</title>
        <authorList>
            <person name="Xu Z."/>
            <person name="Masuda Y."/>
            <person name="Itoh H."/>
            <person name="Senoo K."/>
        </authorList>
    </citation>
    <scope>NUCLEOTIDE SEQUENCE [LARGE SCALE GENOMIC DNA]</scope>
    <source>
        <strain evidence="6 7">JCM 17780</strain>
    </source>
</reference>
<name>A0ABS5SH73_9BACT</name>
<organism evidence="6 7">
    <name type="scientific">Geomobilimonas luticola</name>
    <dbReference type="NCBI Taxonomy" id="1114878"/>
    <lineage>
        <taxon>Bacteria</taxon>
        <taxon>Pseudomonadati</taxon>
        <taxon>Thermodesulfobacteriota</taxon>
        <taxon>Desulfuromonadia</taxon>
        <taxon>Geobacterales</taxon>
        <taxon>Geobacteraceae</taxon>
        <taxon>Geomobilimonas</taxon>
    </lineage>
</organism>
<keyword evidence="2" id="KW-0997">Cell inner membrane</keyword>
<evidence type="ECO:0000256" key="2">
    <source>
        <dbReference type="ARBA" id="ARBA00022519"/>
    </source>
</evidence>
<gene>
    <name evidence="6" type="primary">lptC</name>
    <name evidence="6" type="ORF">KI810_16800</name>
</gene>
<dbReference type="Proteomes" id="UP000756860">
    <property type="component" value="Unassembled WGS sequence"/>
</dbReference>
<evidence type="ECO:0000256" key="1">
    <source>
        <dbReference type="ARBA" id="ARBA00022475"/>
    </source>
</evidence>
<dbReference type="Gene3D" id="2.60.450.10">
    <property type="entry name" value="Lipopolysaccharide (LPS) transport protein A like domain"/>
    <property type="match status" value="1"/>
</dbReference>
<keyword evidence="4" id="KW-1133">Transmembrane helix</keyword>
<evidence type="ECO:0000256" key="4">
    <source>
        <dbReference type="ARBA" id="ARBA00022989"/>
    </source>
</evidence>
<dbReference type="PANTHER" id="PTHR37481:SF1">
    <property type="entry name" value="LIPOPOLYSACCHARIDE EXPORT SYSTEM PROTEIN LPTC"/>
    <property type="match status" value="1"/>
</dbReference>
<dbReference type="NCBIfam" id="TIGR04409">
    <property type="entry name" value="LptC_YrbK"/>
    <property type="match status" value="1"/>
</dbReference>
<dbReference type="InterPro" id="IPR026265">
    <property type="entry name" value="LptC"/>
</dbReference>
<dbReference type="PANTHER" id="PTHR37481">
    <property type="entry name" value="LIPOPOLYSACCHARIDE EXPORT SYSTEM PROTEIN LPTC"/>
    <property type="match status" value="1"/>
</dbReference>
<proteinExistence type="predicted"/>
<dbReference type="EMBL" id="JAHCVK010000016">
    <property type="protein sequence ID" value="MBT0654714.1"/>
    <property type="molecule type" value="Genomic_DNA"/>
</dbReference>
<evidence type="ECO:0000313" key="6">
    <source>
        <dbReference type="EMBL" id="MBT0654714.1"/>
    </source>
</evidence>
<dbReference type="Pfam" id="PF06835">
    <property type="entry name" value="LptC"/>
    <property type="match status" value="1"/>
</dbReference>
<comment type="caution">
    <text evidence="6">The sequence shown here is derived from an EMBL/GenBank/DDBJ whole genome shotgun (WGS) entry which is preliminary data.</text>
</comment>
<dbReference type="InterPro" id="IPR052363">
    <property type="entry name" value="LPS_export_LptC"/>
</dbReference>